<feature type="non-terminal residue" evidence="1">
    <location>
        <position position="57"/>
    </location>
</feature>
<protein>
    <submittedName>
        <fullName evidence="1">Uncharacterized protein</fullName>
    </submittedName>
</protein>
<accession>A0A382R8W9</accession>
<feature type="non-terminal residue" evidence="1">
    <location>
        <position position="1"/>
    </location>
</feature>
<name>A0A382R8W9_9ZZZZ</name>
<organism evidence="1">
    <name type="scientific">marine metagenome</name>
    <dbReference type="NCBI Taxonomy" id="408172"/>
    <lineage>
        <taxon>unclassified sequences</taxon>
        <taxon>metagenomes</taxon>
        <taxon>ecological metagenomes</taxon>
    </lineage>
</organism>
<dbReference type="AlphaFoldDB" id="A0A382R8W9"/>
<dbReference type="EMBL" id="UINC01119625">
    <property type="protein sequence ID" value="SVC93587.1"/>
    <property type="molecule type" value="Genomic_DNA"/>
</dbReference>
<sequence>VRAIDPPHRLLRVQVGHRHRLRDMRLQYRPIVLADVVGAQTVANARRPLDTHPLASD</sequence>
<evidence type="ECO:0000313" key="1">
    <source>
        <dbReference type="EMBL" id="SVC93587.1"/>
    </source>
</evidence>
<proteinExistence type="predicted"/>
<gene>
    <name evidence="1" type="ORF">METZ01_LOCUS346441</name>
</gene>
<reference evidence="1" key="1">
    <citation type="submission" date="2018-05" db="EMBL/GenBank/DDBJ databases">
        <authorList>
            <person name="Lanie J.A."/>
            <person name="Ng W.-L."/>
            <person name="Kazmierczak K.M."/>
            <person name="Andrzejewski T.M."/>
            <person name="Davidsen T.M."/>
            <person name="Wayne K.J."/>
            <person name="Tettelin H."/>
            <person name="Glass J.I."/>
            <person name="Rusch D."/>
            <person name="Podicherti R."/>
            <person name="Tsui H.-C.T."/>
            <person name="Winkler M.E."/>
        </authorList>
    </citation>
    <scope>NUCLEOTIDE SEQUENCE</scope>
</reference>